<organism evidence="4 5">
    <name type="scientific">Paenibacillus thiaminolyticus</name>
    <name type="common">Bacillus thiaminolyticus</name>
    <dbReference type="NCBI Taxonomy" id="49283"/>
    <lineage>
        <taxon>Bacteria</taxon>
        <taxon>Bacillati</taxon>
        <taxon>Bacillota</taxon>
        <taxon>Bacilli</taxon>
        <taxon>Bacillales</taxon>
        <taxon>Paenibacillaceae</taxon>
        <taxon>Paenibacillus</taxon>
    </lineage>
</organism>
<comment type="caution">
    <text evidence="4">The sequence shown here is derived from an EMBL/GenBank/DDBJ whole genome shotgun (WGS) entry which is preliminary data.</text>
</comment>
<evidence type="ECO:0000259" key="3">
    <source>
        <dbReference type="Pfam" id="PF09860"/>
    </source>
</evidence>
<feature type="region of interest" description="Disordered" evidence="1">
    <location>
        <begin position="35"/>
        <end position="61"/>
    </location>
</feature>
<dbReference type="OrthoDB" id="9789954at2"/>
<feature type="domain" description="DUF2087" evidence="3">
    <location>
        <begin position="64"/>
        <end position="92"/>
    </location>
</feature>
<feature type="compositionally biased region" description="Basic residues" evidence="1">
    <location>
        <begin position="36"/>
        <end position="47"/>
    </location>
</feature>
<dbReference type="EMBL" id="QYZD01000024">
    <property type="protein sequence ID" value="RJG21463.1"/>
    <property type="molecule type" value="Genomic_DNA"/>
</dbReference>
<protein>
    <submittedName>
        <fullName evidence="4">DUF2087 domain-containing protein</fullName>
    </submittedName>
</protein>
<evidence type="ECO:0000256" key="2">
    <source>
        <dbReference type="SAM" id="Phobius"/>
    </source>
</evidence>
<sequence>MQIGMHGIFGRGACLYYFIGCASCTAASMCANSYRKAPKTRSRKSGTRRSASLSSQPASFRSSTLHADYATLRRYLIEYGSLDRQPDGSANWVKK</sequence>
<keyword evidence="2" id="KW-0812">Transmembrane</keyword>
<accession>A0A3A3GD77</accession>
<feature type="transmembrane region" description="Helical" evidence="2">
    <location>
        <begin position="15"/>
        <end position="34"/>
    </location>
</feature>
<dbReference type="Proteomes" id="UP000266177">
    <property type="component" value="Unassembled WGS sequence"/>
</dbReference>
<gene>
    <name evidence="4" type="ORF">DQX05_21580</name>
</gene>
<keyword evidence="2" id="KW-1133">Transmembrane helix</keyword>
<evidence type="ECO:0000313" key="4">
    <source>
        <dbReference type="EMBL" id="RJG21463.1"/>
    </source>
</evidence>
<evidence type="ECO:0000313" key="5">
    <source>
        <dbReference type="Proteomes" id="UP000266177"/>
    </source>
</evidence>
<name>A0A3A3GD77_PANTH</name>
<dbReference type="AlphaFoldDB" id="A0A3A3GD77"/>
<proteinExistence type="predicted"/>
<dbReference type="InterPro" id="IPR018656">
    <property type="entry name" value="DUF2087"/>
</dbReference>
<dbReference type="Pfam" id="PF09860">
    <property type="entry name" value="DUF2087"/>
    <property type="match status" value="1"/>
</dbReference>
<keyword evidence="2" id="KW-0472">Membrane</keyword>
<evidence type="ECO:0000256" key="1">
    <source>
        <dbReference type="SAM" id="MobiDB-lite"/>
    </source>
</evidence>
<reference evidence="4 5" key="1">
    <citation type="submission" date="2018-09" db="EMBL/GenBank/DDBJ databases">
        <title>Paenibacillus SK2017-BO5.</title>
        <authorList>
            <person name="Piskunova J.V."/>
            <person name="Dubiley S.A."/>
            <person name="Severinov K.V."/>
        </authorList>
    </citation>
    <scope>NUCLEOTIDE SEQUENCE [LARGE SCALE GENOMIC DNA]</scope>
    <source>
        <strain evidence="4 5">BO5</strain>
    </source>
</reference>